<feature type="transmembrane region" description="Helical" evidence="6">
    <location>
        <begin position="20"/>
        <end position="38"/>
    </location>
</feature>
<proteinExistence type="inferred from homology"/>
<dbReference type="PANTHER" id="PTHR38459:SF1">
    <property type="entry name" value="PROPHAGE BACTOPRENOL-LINKED GLUCOSE TRANSLOCASE HOMOLOG"/>
    <property type="match status" value="1"/>
</dbReference>
<feature type="transmembrane region" description="Helical" evidence="6">
    <location>
        <begin position="110"/>
        <end position="128"/>
    </location>
</feature>
<comment type="similarity">
    <text evidence="2">Belongs to the GtrA family.</text>
</comment>
<comment type="subcellular location">
    <subcellularLocation>
        <location evidence="1">Membrane</location>
        <topology evidence="1">Multi-pass membrane protein</topology>
    </subcellularLocation>
</comment>
<dbReference type="InterPro" id="IPR051401">
    <property type="entry name" value="GtrA_CellWall_Glycosyl"/>
</dbReference>
<feature type="domain" description="GtrA/DPMS transmembrane" evidence="7">
    <location>
        <begin position="19"/>
        <end position="127"/>
    </location>
</feature>
<evidence type="ECO:0000256" key="4">
    <source>
        <dbReference type="ARBA" id="ARBA00022989"/>
    </source>
</evidence>
<feature type="transmembrane region" description="Helical" evidence="6">
    <location>
        <begin position="85"/>
        <end position="104"/>
    </location>
</feature>
<protein>
    <submittedName>
        <fullName evidence="8">GtrA family protein</fullName>
    </submittedName>
</protein>
<dbReference type="RefSeq" id="WP_172345696.1">
    <property type="nucleotide sequence ID" value="NZ_CASYYZ010000045.1"/>
</dbReference>
<comment type="caution">
    <text evidence="8">The sequence shown here is derived from an EMBL/GenBank/DDBJ whole genome shotgun (WGS) entry which is preliminary data.</text>
</comment>
<organism evidence="8 9">
    <name type="scientific">Xylanibacter caecicola</name>
    <dbReference type="NCBI Taxonomy" id="2736294"/>
    <lineage>
        <taxon>Bacteria</taxon>
        <taxon>Pseudomonadati</taxon>
        <taxon>Bacteroidota</taxon>
        <taxon>Bacteroidia</taxon>
        <taxon>Bacteroidales</taxon>
        <taxon>Prevotellaceae</taxon>
        <taxon>Xylanibacter</taxon>
    </lineage>
</organism>
<sequence length="132" mass="14803">MLSFDRLVKDKKQAGEALRFVIVGALATAIHYGIYYVLQLGIDVNVAYTAGYVVSFIFNYILSARFTFRKKTSVKNGLGFGGAHVINYLLQVCLLNIFLCLGISRSFAPVPVYCIAIPVNFMMVRYVFGRRD</sequence>
<dbReference type="Pfam" id="PF04138">
    <property type="entry name" value="GtrA_DPMS_TM"/>
    <property type="match status" value="1"/>
</dbReference>
<keyword evidence="3 6" id="KW-0812">Transmembrane</keyword>
<name>A0ABX2B771_9BACT</name>
<keyword evidence="5 6" id="KW-0472">Membrane</keyword>
<dbReference type="EMBL" id="JABKKJ010000037">
    <property type="protein sequence ID" value="NPE26242.1"/>
    <property type="molecule type" value="Genomic_DNA"/>
</dbReference>
<evidence type="ECO:0000256" key="2">
    <source>
        <dbReference type="ARBA" id="ARBA00009399"/>
    </source>
</evidence>
<gene>
    <name evidence="8" type="ORF">HPS54_12115</name>
</gene>
<reference evidence="8 9" key="1">
    <citation type="submission" date="2020-05" db="EMBL/GenBank/DDBJ databases">
        <title>Distinct polysaccharide utilization as determinants for interspecies competition between intestinal Prevotella spp.</title>
        <authorList>
            <person name="Galvez E.J.C."/>
            <person name="Iljazovic A."/>
            <person name="Strowig T."/>
        </authorList>
    </citation>
    <scope>NUCLEOTIDE SEQUENCE [LARGE SCALE GENOMIC DNA]</scope>
    <source>
        <strain evidence="8 9">PCHR</strain>
    </source>
</reference>
<keyword evidence="4 6" id="KW-1133">Transmembrane helix</keyword>
<keyword evidence="9" id="KW-1185">Reference proteome</keyword>
<evidence type="ECO:0000256" key="1">
    <source>
        <dbReference type="ARBA" id="ARBA00004141"/>
    </source>
</evidence>
<dbReference type="Proteomes" id="UP000820977">
    <property type="component" value="Unassembled WGS sequence"/>
</dbReference>
<evidence type="ECO:0000256" key="3">
    <source>
        <dbReference type="ARBA" id="ARBA00022692"/>
    </source>
</evidence>
<dbReference type="PANTHER" id="PTHR38459">
    <property type="entry name" value="PROPHAGE BACTOPRENOL-LINKED GLUCOSE TRANSLOCASE HOMOLOG"/>
    <property type="match status" value="1"/>
</dbReference>
<accession>A0ABX2B771</accession>
<evidence type="ECO:0000259" key="7">
    <source>
        <dbReference type="Pfam" id="PF04138"/>
    </source>
</evidence>
<dbReference type="InterPro" id="IPR007267">
    <property type="entry name" value="GtrA_DPMS_TM"/>
</dbReference>
<evidence type="ECO:0000313" key="8">
    <source>
        <dbReference type="EMBL" id="NPE26242.1"/>
    </source>
</evidence>
<evidence type="ECO:0000256" key="5">
    <source>
        <dbReference type="ARBA" id="ARBA00023136"/>
    </source>
</evidence>
<evidence type="ECO:0000256" key="6">
    <source>
        <dbReference type="SAM" id="Phobius"/>
    </source>
</evidence>
<feature type="transmembrane region" description="Helical" evidence="6">
    <location>
        <begin position="44"/>
        <end position="64"/>
    </location>
</feature>
<evidence type="ECO:0000313" key="9">
    <source>
        <dbReference type="Proteomes" id="UP000820977"/>
    </source>
</evidence>